<comment type="caution">
    <text evidence="6">The sequence shown here is derived from an EMBL/GenBank/DDBJ whole genome shotgun (WGS) entry which is preliminary data.</text>
</comment>
<keyword evidence="2" id="KW-0805">Transcription regulation</keyword>
<dbReference type="Pfam" id="PF00126">
    <property type="entry name" value="HTH_1"/>
    <property type="match status" value="1"/>
</dbReference>
<dbReference type="PANTHER" id="PTHR30126">
    <property type="entry name" value="HTH-TYPE TRANSCRIPTIONAL REGULATOR"/>
    <property type="match status" value="1"/>
</dbReference>
<dbReference type="Pfam" id="PF03466">
    <property type="entry name" value="LysR_substrate"/>
    <property type="match status" value="1"/>
</dbReference>
<keyword evidence="3" id="KW-0238">DNA-binding</keyword>
<dbReference type="InterPro" id="IPR000847">
    <property type="entry name" value="LysR_HTH_N"/>
</dbReference>
<dbReference type="Gene3D" id="1.10.10.10">
    <property type="entry name" value="Winged helix-like DNA-binding domain superfamily/Winged helix DNA-binding domain"/>
    <property type="match status" value="1"/>
</dbReference>
<evidence type="ECO:0000256" key="1">
    <source>
        <dbReference type="ARBA" id="ARBA00009437"/>
    </source>
</evidence>
<sequence>MTQYRPRTTLEQWRILQAVVDAGSYAKAAERLSKSQSSLNHAVAKMQTLLGVQLLEVRGRKAFLTKAGEVMLRRSRQLTENIESLENLAENIDMGWEPEIRLAVELIYPTEALNQVLAFFEPESRGSRINIQRVVLSGGQEAVVSGEVDLAIVNHVPKGYLGQPLCSGELWLVCHPDNPLNNEVPLESQHLEKSLQLVIRDTGKQPKEEQGWLKSEQRWTVDNFYEALDLLLQGIGFAWLPPHIVTEQVQQGKLSRLSLSGSKKKSVVLSLVQPTPDNVGPGTQRLTELFLNHHRET</sequence>
<organism evidence="6 7">
    <name type="scientific">Corallincola holothuriorum</name>
    <dbReference type="NCBI Taxonomy" id="2282215"/>
    <lineage>
        <taxon>Bacteria</taxon>
        <taxon>Pseudomonadati</taxon>
        <taxon>Pseudomonadota</taxon>
        <taxon>Gammaproteobacteria</taxon>
        <taxon>Alteromonadales</taxon>
        <taxon>Psychromonadaceae</taxon>
        <taxon>Corallincola</taxon>
    </lineage>
</organism>
<dbReference type="PROSITE" id="PS50931">
    <property type="entry name" value="HTH_LYSR"/>
    <property type="match status" value="1"/>
</dbReference>
<dbReference type="InterPro" id="IPR036390">
    <property type="entry name" value="WH_DNA-bd_sf"/>
</dbReference>
<gene>
    <name evidence="6" type="ORF">DU002_10935</name>
</gene>
<evidence type="ECO:0000313" key="7">
    <source>
        <dbReference type="Proteomes" id="UP000252558"/>
    </source>
</evidence>
<evidence type="ECO:0000256" key="2">
    <source>
        <dbReference type="ARBA" id="ARBA00023015"/>
    </source>
</evidence>
<evidence type="ECO:0000313" key="6">
    <source>
        <dbReference type="EMBL" id="RCU49435.1"/>
    </source>
</evidence>
<dbReference type="EMBL" id="QPID01000006">
    <property type="protein sequence ID" value="RCU49435.1"/>
    <property type="molecule type" value="Genomic_DNA"/>
</dbReference>
<keyword evidence="4" id="KW-0804">Transcription</keyword>
<evidence type="ECO:0000256" key="4">
    <source>
        <dbReference type="ARBA" id="ARBA00023163"/>
    </source>
</evidence>
<dbReference type="RefSeq" id="WP_114338431.1">
    <property type="nucleotide sequence ID" value="NZ_QPID01000006.1"/>
</dbReference>
<protein>
    <submittedName>
        <fullName evidence="6">LysR family transcriptional regulator</fullName>
    </submittedName>
</protein>
<proteinExistence type="inferred from homology"/>
<evidence type="ECO:0000256" key="3">
    <source>
        <dbReference type="ARBA" id="ARBA00023125"/>
    </source>
</evidence>
<accession>A0A368NI77</accession>
<name>A0A368NI77_9GAMM</name>
<evidence type="ECO:0000259" key="5">
    <source>
        <dbReference type="PROSITE" id="PS50931"/>
    </source>
</evidence>
<feature type="domain" description="HTH lysR-type" evidence="5">
    <location>
        <begin position="8"/>
        <end position="65"/>
    </location>
</feature>
<dbReference type="SUPFAM" id="SSF53850">
    <property type="entry name" value="Periplasmic binding protein-like II"/>
    <property type="match status" value="1"/>
</dbReference>
<dbReference type="PANTHER" id="PTHR30126:SF88">
    <property type="entry name" value="TRANSCRIPTIONAL REGULATOR-RELATED"/>
    <property type="match status" value="1"/>
</dbReference>
<dbReference type="GO" id="GO:0000976">
    <property type="term" value="F:transcription cis-regulatory region binding"/>
    <property type="evidence" value="ECO:0007669"/>
    <property type="project" value="TreeGrafter"/>
</dbReference>
<comment type="similarity">
    <text evidence="1">Belongs to the LysR transcriptional regulatory family.</text>
</comment>
<dbReference type="InterPro" id="IPR036388">
    <property type="entry name" value="WH-like_DNA-bd_sf"/>
</dbReference>
<dbReference type="AlphaFoldDB" id="A0A368NI77"/>
<dbReference type="GO" id="GO:0003700">
    <property type="term" value="F:DNA-binding transcription factor activity"/>
    <property type="evidence" value="ECO:0007669"/>
    <property type="project" value="InterPro"/>
</dbReference>
<reference evidence="6 7" key="1">
    <citation type="submission" date="2018-07" db="EMBL/GenBank/DDBJ databases">
        <title>Corallincola holothuriorum sp. nov., a new facultative anaerobe isolated from sea cucumber Apostichopus japonicus.</title>
        <authorList>
            <person name="Xia H."/>
        </authorList>
    </citation>
    <scope>NUCLEOTIDE SEQUENCE [LARGE SCALE GENOMIC DNA]</scope>
    <source>
        <strain evidence="6 7">C4</strain>
    </source>
</reference>
<dbReference type="Gene3D" id="3.40.190.290">
    <property type="match status" value="1"/>
</dbReference>
<dbReference type="Proteomes" id="UP000252558">
    <property type="component" value="Unassembled WGS sequence"/>
</dbReference>
<dbReference type="OrthoDB" id="6988449at2"/>
<dbReference type="SUPFAM" id="SSF46785">
    <property type="entry name" value="Winged helix' DNA-binding domain"/>
    <property type="match status" value="1"/>
</dbReference>
<dbReference type="InterPro" id="IPR005119">
    <property type="entry name" value="LysR_subst-bd"/>
</dbReference>
<keyword evidence="7" id="KW-1185">Reference proteome</keyword>